<dbReference type="InterPro" id="IPR000531">
    <property type="entry name" value="Beta-barrel_TonB"/>
</dbReference>
<dbReference type="InterPro" id="IPR010917">
    <property type="entry name" value="TonB_rcpt_CS"/>
</dbReference>
<evidence type="ECO:0000256" key="12">
    <source>
        <dbReference type="ARBA" id="ARBA00023170"/>
    </source>
</evidence>
<dbReference type="SUPFAM" id="SSF56935">
    <property type="entry name" value="Porins"/>
    <property type="match status" value="1"/>
</dbReference>
<keyword evidence="8" id="KW-0408">Iron</keyword>
<protein>
    <submittedName>
        <fullName evidence="19">TonB-dependent siderophore receptor</fullName>
    </submittedName>
</protein>
<dbReference type="PANTHER" id="PTHR32552">
    <property type="entry name" value="FERRICHROME IRON RECEPTOR-RELATED"/>
    <property type="match status" value="1"/>
</dbReference>
<name>A0ABY9M522_9BURK</name>
<sequence length="802" mass="87408">MFSIRFPASSAVAAMVAMAIGPLAPLHAQTQLSQSVRQYSVAPGPLDAALTQIARTAGAVISYSPDLVAGKTAPAVSGELTLDQATRRALTGSGLDLAVAPDGTLTIRPAPAASPVTTLTPVSVEGAVLGPVTEGTGAYTISSMATATKFQLSQRETPQSVSVITRQQIDDRGFQSLDEVARDATGLSTRQIGGGERTQFFSRGFEINSFMADGVPLAYDYDTQGVATLAMYDHVEVLRGASGLMTGVGNPSGTINLVRKRPTAMPQFSVTTSAGSWDNYRGEVDGSGPLNESGSVRARGVVAYQDSGTFKKAYEHQRQLYYGTIDTDLTANTTLSVGGYYNREDNPGADWNGLPTRRDGSFYDFSRSTRLTPDWAYWNKENTSIFAELDHRFANGWKGRLTTRALRSKLDMLGTYLYPLEDSEDFGQGVGKYAYDKTQYSIDGYLSGPFELLGRTHELVLGGSFRKNKDDDGPGGWPSDYNVIVDPMNWDSSAVPKPAITYPWSRKGHQRLTSGYATTRFSLADPLNLMLGARVDSYEYQMNLKSGDYVDNAGYKVSNEITPYAGLVYDLDKRHSVYASWTSVFQPQNYQTASGALLDPVTGTNLEAGIKGEYFDGKLNASMAVFQINQKNLPVTMEQSLCVNRAQSCYTQAGEVQSRGIELELAGSLTPGWQVMAGYTFNQSKYVKDSDAGPAGTRYDTQSPRHLFKLSTIYTLPGALNQWRVGGALRMQSPISTHFGVRQAGYSIVDTVVSYQASRNLDLRLNVYNVFDKYYYQAIGSTQDNNHFGAPRSFLLTAKYTF</sequence>
<dbReference type="Gene3D" id="2.170.130.10">
    <property type="entry name" value="TonB-dependent receptor, plug domain"/>
    <property type="match status" value="1"/>
</dbReference>
<evidence type="ECO:0000256" key="6">
    <source>
        <dbReference type="ARBA" id="ARBA00022692"/>
    </source>
</evidence>
<dbReference type="Gene3D" id="3.55.50.30">
    <property type="match status" value="1"/>
</dbReference>
<dbReference type="InterPro" id="IPR011662">
    <property type="entry name" value="Secretin/TonB_short_N"/>
</dbReference>
<evidence type="ECO:0000313" key="19">
    <source>
        <dbReference type="EMBL" id="WMD21723.1"/>
    </source>
</evidence>
<organism evidence="19 20">
    <name type="scientific">Achromobacter seleniivolatilans</name>
    <dbReference type="NCBI Taxonomy" id="3047478"/>
    <lineage>
        <taxon>Bacteria</taxon>
        <taxon>Pseudomonadati</taxon>
        <taxon>Pseudomonadota</taxon>
        <taxon>Betaproteobacteria</taxon>
        <taxon>Burkholderiales</taxon>
        <taxon>Alcaligenaceae</taxon>
        <taxon>Achromobacter</taxon>
    </lineage>
</organism>
<dbReference type="SMART" id="SM00965">
    <property type="entry name" value="STN"/>
    <property type="match status" value="1"/>
</dbReference>
<keyword evidence="4 14" id="KW-1134">Transmembrane beta strand</keyword>
<evidence type="ECO:0000256" key="3">
    <source>
        <dbReference type="ARBA" id="ARBA00022448"/>
    </source>
</evidence>
<dbReference type="EMBL" id="CP132976">
    <property type="protein sequence ID" value="WMD21723.1"/>
    <property type="molecule type" value="Genomic_DNA"/>
</dbReference>
<dbReference type="Pfam" id="PF07715">
    <property type="entry name" value="Plug"/>
    <property type="match status" value="1"/>
</dbReference>
<evidence type="ECO:0000259" key="18">
    <source>
        <dbReference type="SMART" id="SM00965"/>
    </source>
</evidence>
<comment type="similarity">
    <text evidence="2 14 16">Belongs to the TonB-dependent receptor family.</text>
</comment>
<feature type="signal peptide" evidence="17">
    <location>
        <begin position="1"/>
        <end position="28"/>
    </location>
</feature>
<dbReference type="InterPro" id="IPR039426">
    <property type="entry name" value="TonB-dep_rcpt-like"/>
</dbReference>
<keyword evidence="13 14" id="KW-0998">Cell outer membrane</keyword>
<evidence type="ECO:0000256" key="16">
    <source>
        <dbReference type="RuleBase" id="RU003357"/>
    </source>
</evidence>
<dbReference type="RefSeq" id="WP_306945697.1">
    <property type="nucleotide sequence ID" value="NZ_CP132976.1"/>
</dbReference>
<dbReference type="InterPro" id="IPR037066">
    <property type="entry name" value="Plug_dom_sf"/>
</dbReference>
<feature type="short sequence motif" description="TonB C-terminal box" evidence="15">
    <location>
        <begin position="785"/>
        <end position="802"/>
    </location>
</feature>
<evidence type="ECO:0000256" key="11">
    <source>
        <dbReference type="ARBA" id="ARBA00023136"/>
    </source>
</evidence>
<reference evidence="19 20" key="1">
    <citation type="submission" date="2023-08" db="EMBL/GenBank/DDBJ databases">
        <title>Achromobacter seleniivolatilans sp. nov., isolated from seleniferous soil.</title>
        <authorList>
            <person name="Zhang S."/>
            <person name="Li K."/>
            <person name="Peng J."/>
            <person name="Zhao Q."/>
            <person name="Wang H."/>
            <person name="Guo Y."/>
        </authorList>
    </citation>
    <scope>NUCLEOTIDE SEQUENCE [LARGE SCALE GENOMIC DNA]</scope>
    <source>
        <strain evidence="19 20">R39</strain>
    </source>
</reference>
<keyword evidence="12 19" id="KW-0675">Receptor</keyword>
<evidence type="ECO:0000256" key="7">
    <source>
        <dbReference type="ARBA" id="ARBA00022729"/>
    </source>
</evidence>
<dbReference type="Pfam" id="PF00593">
    <property type="entry name" value="TonB_dep_Rec_b-barrel"/>
    <property type="match status" value="1"/>
</dbReference>
<evidence type="ECO:0000256" key="2">
    <source>
        <dbReference type="ARBA" id="ARBA00009810"/>
    </source>
</evidence>
<evidence type="ECO:0000256" key="15">
    <source>
        <dbReference type="PROSITE-ProRule" id="PRU10144"/>
    </source>
</evidence>
<feature type="chain" id="PRO_5047470802" evidence="17">
    <location>
        <begin position="29"/>
        <end position="802"/>
    </location>
</feature>
<dbReference type="Pfam" id="PF07660">
    <property type="entry name" value="STN"/>
    <property type="match status" value="1"/>
</dbReference>
<dbReference type="InterPro" id="IPR012910">
    <property type="entry name" value="Plug_dom"/>
</dbReference>
<keyword evidence="20" id="KW-1185">Reference proteome</keyword>
<dbReference type="PROSITE" id="PS01156">
    <property type="entry name" value="TONB_DEPENDENT_REC_2"/>
    <property type="match status" value="1"/>
</dbReference>
<dbReference type="PANTHER" id="PTHR32552:SF74">
    <property type="entry name" value="HYDROXAMATE SIDEROPHORE RECEPTOR FHUE"/>
    <property type="match status" value="1"/>
</dbReference>
<comment type="subcellular location">
    <subcellularLocation>
        <location evidence="1 14">Cell outer membrane</location>
        <topology evidence="1 14">Multi-pass membrane protein</topology>
    </subcellularLocation>
</comment>
<evidence type="ECO:0000256" key="10">
    <source>
        <dbReference type="ARBA" id="ARBA00023077"/>
    </source>
</evidence>
<evidence type="ECO:0000256" key="13">
    <source>
        <dbReference type="ARBA" id="ARBA00023237"/>
    </source>
</evidence>
<evidence type="ECO:0000256" key="14">
    <source>
        <dbReference type="PROSITE-ProRule" id="PRU01360"/>
    </source>
</evidence>
<dbReference type="InterPro" id="IPR010105">
    <property type="entry name" value="TonB_sidphr_rcpt"/>
</dbReference>
<proteinExistence type="inferred from homology"/>
<keyword evidence="11 14" id="KW-0472">Membrane</keyword>
<evidence type="ECO:0000313" key="20">
    <source>
        <dbReference type="Proteomes" id="UP001234798"/>
    </source>
</evidence>
<evidence type="ECO:0000256" key="9">
    <source>
        <dbReference type="ARBA" id="ARBA00023065"/>
    </source>
</evidence>
<evidence type="ECO:0000256" key="1">
    <source>
        <dbReference type="ARBA" id="ARBA00004571"/>
    </source>
</evidence>
<dbReference type="NCBIfam" id="TIGR01783">
    <property type="entry name" value="TonB-siderophor"/>
    <property type="match status" value="1"/>
</dbReference>
<dbReference type="Gene3D" id="2.40.170.20">
    <property type="entry name" value="TonB-dependent receptor, beta-barrel domain"/>
    <property type="match status" value="1"/>
</dbReference>
<keyword evidence="7 17" id="KW-0732">Signal</keyword>
<dbReference type="InterPro" id="IPR036942">
    <property type="entry name" value="Beta-barrel_TonB_sf"/>
</dbReference>
<dbReference type="Proteomes" id="UP001234798">
    <property type="component" value="Chromosome"/>
</dbReference>
<accession>A0ABY9M522</accession>
<feature type="domain" description="Secretin/TonB short N-terminal" evidence="18">
    <location>
        <begin position="59"/>
        <end position="110"/>
    </location>
</feature>
<keyword evidence="6 14" id="KW-0812">Transmembrane</keyword>
<evidence type="ECO:0000256" key="8">
    <source>
        <dbReference type="ARBA" id="ARBA00023004"/>
    </source>
</evidence>
<dbReference type="PROSITE" id="PS52016">
    <property type="entry name" value="TONB_DEPENDENT_REC_3"/>
    <property type="match status" value="1"/>
</dbReference>
<dbReference type="CDD" id="cd01347">
    <property type="entry name" value="ligand_gated_channel"/>
    <property type="match status" value="1"/>
</dbReference>
<keyword evidence="9" id="KW-0406">Ion transport</keyword>
<keyword evidence="5" id="KW-0410">Iron transport</keyword>
<evidence type="ECO:0000256" key="4">
    <source>
        <dbReference type="ARBA" id="ARBA00022452"/>
    </source>
</evidence>
<evidence type="ECO:0000256" key="5">
    <source>
        <dbReference type="ARBA" id="ARBA00022496"/>
    </source>
</evidence>
<gene>
    <name evidence="19" type="ORF">RAS12_04920</name>
</gene>
<keyword evidence="3 14" id="KW-0813">Transport</keyword>
<evidence type="ECO:0000256" key="17">
    <source>
        <dbReference type="SAM" id="SignalP"/>
    </source>
</evidence>
<keyword evidence="10 16" id="KW-0798">TonB box</keyword>